<dbReference type="Pfam" id="PF06738">
    <property type="entry name" value="ThrE"/>
    <property type="match status" value="1"/>
</dbReference>
<dbReference type="PANTHER" id="PTHR34390:SF2">
    <property type="entry name" value="SUCCINATE TRANSPORTER SUBUNIT YJJP-RELATED"/>
    <property type="match status" value="1"/>
</dbReference>
<dbReference type="InterPro" id="IPR010619">
    <property type="entry name" value="ThrE-like_N"/>
</dbReference>
<comment type="subcellular location">
    <subcellularLocation>
        <location evidence="1">Cell membrane</location>
        <topology evidence="1">Multi-pass membrane protein</topology>
    </subcellularLocation>
</comment>
<evidence type="ECO:0000256" key="1">
    <source>
        <dbReference type="ARBA" id="ARBA00004651"/>
    </source>
</evidence>
<evidence type="ECO:0000256" key="4">
    <source>
        <dbReference type="ARBA" id="ARBA00022989"/>
    </source>
</evidence>
<dbReference type="GO" id="GO:0005886">
    <property type="term" value="C:plasma membrane"/>
    <property type="evidence" value="ECO:0007669"/>
    <property type="project" value="UniProtKB-SubCell"/>
</dbReference>
<evidence type="ECO:0000256" key="3">
    <source>
        <dbReference type="ARBA" id="ARBA00022692"/>
    </source>
</evidence>
<comment type="caution">
    <text evidence="9">The sequence shown here is derived from an EMBL/GenBank/DDBJ whole genome shotgun (WGS) entry which is preliminary data.</text>
</comment>
<accession>A0A4R6BGC0</accession>
<keyword evidence="4 7" id="KW-1133">Transmembrane helix</keyword>
<evidence type="ECO:0000313" key="9">
    <source>
        <dbReference type="EMBL" id="TDL98934.1"/>
    </source>
</evidence>
<dbReference type="OrthoDB" id="9813917at2"/>
<evidence type="ECO:0000313" key="10">
    <source>
        <dbReference type="Proteomes" id="UP000295310"/>
    </source>
</evidence>
<evidence type="ECO:0000256" key="5">
    <source>
        <dbReference type="ARBA" id="ARBA00023136"/>
    </source>
</evidence>
<evidence type="ECO:0000256" key="6">
    <source>
        <dbReference type="ARBA" id="ARBA00034125"/>
    </source>
</evidence>
<dbReference type="GO" id="GO:0015744">
    <property type="term" value="P:succinate transport"/>
    <property type="evidence" value="ECO:0007669"/>
    <property type="project" value="TreeGrafter"/>
</dbReference>
<name>A0A4R6BGC0_9STAP</name>
<keyword evidence="3 7" id="KW-0812">Transmembrane</keyword>
<feature type="transmembrane region" description="Helical" evidence="7">
    <location>
        <begin position="176"/>
        <end position="195"/>
    </location>
</feature>
<proteinExistence type="inferred from homology"/>
<dbReference type="EMBL" id="SCWA01000001">
    <property type="protein sequence ID" value="TDL98934.1"/>
    <property type="molecule type" value="Genomic_DNA"/>
</dbReference>
<dbReference type="PANTHER" id="PTHR34390">
    <property type="entry name" value="UPF0442 PROTEIN YJJB-RELATED"/>
    <property type="match status" value="1"/>
</dbReference>
<sequence>MNKEVKMNQIDENKVVAVVLLAGKILLESGAETYRVEDTMTRIARHYGLHSTHSFVTPTAIIFSASTESPSRLLRVLSRTTDLEKIVETNEISRAITADILSLETAHDALQDLSDSNKHFPYWLRMLSAAIVSGLFLIMFNGDFRDIVPSVIAGGIGLMVAEFIQEHTRLKFFAEFAGAFVIAMTALLAVNFLGGVSLNKVIISAVMPLVPGVLITNAIRDLMAAHLLAGAVKGVEASLTAFAIGTGVAVCLILL</sequence>
<evidence type="ECO:0000259" key="8">
    <source>
        <dbReference type="Pfam" id="PF06738"/>
    </source>
</evidence>
<feature type="transmembrane region" description="Helical" evidence="7">
    <location>
        <begin position="122"/>
        <end position="141"/>
    </location>
</feature>
<comment type="similarity">
    <text evidence="6">Belongs to the ThrE exporter (TC 2.A.79) family.</text>
</comment>
<dbReference type="AlphaFoldDB" id="A0A4R6BGC0"/>
<feature type="domain" description="Threonine/serine exporter-like N-terminal" evidence="8">
    <location>
        <begin position="18"/>
        <end position="254"/>
    </location>
</feature>
<feature type="transmembrane region" description="Helical" evidence="7">
    <location>
        <begin position="201"/>
        <end position="219"/>
    </location>
</feature>
<keyword evidence="10" id="KW-1185">Reference proteome</keyword>
<keyword evidence="2" id="KW-1003">Cell membrane</keyword>
<organism evidence="9 10">
    <name type="scientific">Macrococcus brunensis</name>
    <dbReference type="NCBI Taxonomy" id="198483"/>
    <lineage>
        <taxon>Bacteria</taxon>
        <taxon>Bacillati</taxon>
        <taxon>Bacillota</taxon>
        <taxon>Bacilli</taxon>
        <taxon>Bacillales</taxon>
        <taxon>Staphylococcaceae</taxon>
        <taxon>Macrococcus</taxon>
    </lineage>
</organism>
<gene>
    <name evidence="9" type="ORF">ERX27_00390</name>
</gene>
<dbReference type="InterPro" id="IPR050539">
    <property type="entry name" value="ThrE_Dicarb/AminoAcid_Exp"/>
</dbReference>
<evidence type="ECO:0000256" key="7">
    <source>
        <dbReference type="SAM" id="Phobius"/>
    </source>
</evidence>
<keyword evidence="5 7" id="KW-0472">Membrane</keyword>
<reference evidence="9 10" key="1">
    <citation type="submission" date="2019-01" db="EMBL/GenBank/DDBJ databases">
        <title>Draft genome sequences of the type strains of six Macrococcus species.</title>
        <authorList>
            <person name="Mazhar S."/>
            <person name="Altermann E."/>
            <person name="Hill C."/>
            <person name="Mcauliffe O."/>
        </authorList>
    </citation>
    <scope>NUCLEOTIDE SEQUENCE [LARGE SCALE GENOMIC DNA]</scope>
    <source>
        <strain evidence="9 10">CCM4811</strain>
    </source>
</reference>
<evidence type="ECO:0000256" key="2">
    <source>
        <dbReference type="ARBA" id="ARBA00022475"/>
    </source>
</evidence>
<protein>
    <submittedName>
        <fullName evidence="9">Threonine/serine exporter</fullName>
    </submittedName>
</protein>
<dbReference type="GO" id="GO:0022857">
    <property type="term" value="F:transmembrane transporter activity"/>
    <property type="evidence" value="ECO:0007669"/>
    <property type="project" value="InterPro"/>
</dbReference>
<dbReference type="Proteomes" id="UP000295310">
    <property type="component" value="Unassembled WGS sequence"/>
</dbReference>